<evidence type="ECO:0000256" key="13">
    <source>
        <dbReference type="HAMAP-Rule" id="MF_00409"/>
    </source>
</evidence>
<dbReference type="SUPFAM" id="SSF52540">
    <property type="entry name" value="P-loop containing nucleoside triphosphate hydrolases"/>
    <property type="match status" value="1"/>
</dbReference>
<dbReference type="GO" id="GO:0009245">
    <property type="term" value="P:lipid A biosynthetic process"/>
    <property type="evidence" value="ECO:0007669"/>
    <property type="project" value="UniProtKB-UniRule"/>
</dbReference>
<keyword evidence="11 13" id="KW-0443">Lipid metabolism</keyword>
<evidence type="ECO:0000256" key="4">
    <source>
        <dbReference type="ARBA" id="ARBA00016436"/>
    </source>
</evidence>
<evidence type="ECO:0000256" key="7">
    <source>
        <dbReference type="ARBA" id="ARBA00022679"/>
    </source>
</evidence>
<feature type="binding site" evidence="13">
    <location>
        <begin position="68"/>
        <end position="75"/>
    </location>
    <ligand>
        <name>ATP</name>
        <dbReference type="ChEBI" id="CHEBI:30616"/>
    </ligand>
</feature>
<comment type="function">
    <text evidence="1 13">Transfers the gamma-phosphate of ATP to the 4'-position of a tetraacyldisaccharide 1-phosphate intermediate (termed DS-1-P) to form tetraacyldisaccharide 1,4'-bis-phosphate (lipid IVA).</text>
</comment>
<dbReference type="EMBL" id="FWPT01000007">
    <property type="protein sequence ID" value="SMA49190.1"/>
    <property type="molecule type" value="Genomic_DNA"/>
</dbReference>
<dbReference type="AlphaFoldDB" id="A0A1X7ALZ4"/>
<evidence type="ECO:0000313" key="14">
    <source>
        <dbReference type="EMBL" id="SMA49190.1"/>
    </source>
</evidence>
<sequence length="363" mass="39132">MSESFGWKARLEKTFVNAWYQPVLKPWLIPFLPLSALVAFEARRRLRAFRQQPPAGHSVPVIVVGNVTAGGTGKTPLAAVLVEKLIAQGYRPGIISRGYGAQASDSILVTADSDPAVCGDEPVMLAGLTGIPVVVDRDRNRAVDYLLKHTDCNLVISDDGLQHYRLARQLEIAVVDGQRLLGNGCCLPAGPLREPASRLSEVDFVISNGQPDAHCSRLPLMGGQEGNVHIMTLQPGDLRPVSGDEQGGMPQSGDVVYGVAGIGNPERFFDSLSQQGFQVNPQPFPDHHPFSVEDFSSLVPGAVIMTAKDAVKCRPLVSSVFPEAARCNWWYLPVKAELPEVFWSSLFSRLAALSSDAAPATSV</sequence>
<accession>A0A1X7ALZ4</accession>
<comment type="similarity">
    <text evidence="13">Belongs to the LpxK family.</text>
</comment>
<dbReference type="Pfam" id="PF02606">
    <property type="entry name" value="LpxK"/>
    <property type="match status" value="1"/>
</dbReference>
<keyword evidence="9 13" id="KW-0418">Kinase</keyword>
<dbReference type="UniPathway" id="UPA00359">
    <property type="reaction ID" value="UER00482"/>
</dbReference>
<keyword evidence="8 13" id="KW-0547">Nucleotide-binding</keyword>
<evidence type="ECO:0000256" key="11">
    <source>
        <dbReference type="ARBA" id="ARBA00023098"/>
    </source>
</evidence>
<dbReference type="InterPro" id="IPR027417">
    <property type="entry name" value="P-loop_NTPase"/>
</dbReference>
<dbReference type="NCBIfam" id="TIGR00682">
    <property type="entry name" value="lpxK"/>
    <property type="match status" value="1"/>
</dbReference>
<evidence type="ECO:0000256" key="2">
    <source>
        <dbReference type="ARBA" id="ARBA00004870"/>
    </source>
</evidence>
<keyword evidence="6 13" id="KW-0441">Lipid A biosynthesis</keyword>
<name>A0A1X7ALZ4_9GAMM</name>
<dbReference type="CDD" id="cd01983">
    <property type="entry name" value="SIMIBI"/>
    <property type="match status" value="1"/>
</dbReference>
<keyword evidence="5 13" id="KW-0444">Lipid biosynthesis</keyword>
<gene>
    <name evidence="13 14" type="primary">lpxK</name>
    <name evidence="14" type="ORF">EHSB41UT_03106</name>
</gene>
<evidence type="ECO:0000256" key="5">
    <source>
        <dbReference type="ARBA" id="ARBA00022516"/>
    </source>
</evidence>
<reference evidence="14 15" key="1">
    <citation type="submission" date="2017-03" db="EMBL/GenBank/DDBJ databases">
        <authorList>
            <person name="Afonso C.L."/>
            <person name="Miller P.J."/>
            <person name="Scott M.A."/>
            <person name="Spackman E."/>
            <person name="Goraichik I."/>
            <person name="Dimitrov K.M."/>
            <person name="Suarez D.L."/>
            <person name="Swayne D.E."/>
        </authorList>
    </citation>
    <scope>NUCLEOTIDE SEQUENCE [LARGE SCALE GENOMIC DNA]</scope>
    <source>
        <strain evidence="14">SB41UT1</strain>
    </source>
</reference>
<dbReference type="HAMAP" id="MF_00409">
    <property type="entry name" value="LpxK"/>
    <property type="match status" value="1"/>
</dbReference>
<comment type="catalytic activity">
    <reaction evidence="13">
        <text>a lipid A disaccharide + ATP = a lipid IVA + ADP + H(+)</text>
        <dbReference type="Rhea" id="RHEA:67840"/>
        <dbReference type="ChEBI" id="CHEBI:15378"/>
        <dbReference type="ChEBI" id="CHEBI:30616"/>
        <dbReference type="ChEBI" id="CHEBI:176343"/>
        <dbReference type="ChEBI" id="CHEBI:176425"/>
        <dbReference type="ChEBI" id="CHEBI:456216"/>
        <dbReference type="EC" id="2.7.1.130"/>
    </reaction>
</comment>
<dbReference type="PANTHER" id="PTHR42724:SF1">
    <property type="entry name" value="TETRAACYLDISACCHARIDE 4'-KINASE, MITOCHONDRIAL-RELATED"/>
    <property type="match status" value="1"/>
</dbReference>
<keyword evidence="10 13" id="KW-0067">ATP-binding</keyword>
<evidence type="ECO:0000256" key="1">
    <source>
        <dbReference type="ARBA" id="ARBA00002274"/>
    </source>
</evidence>
<dbReference type="GO" id="GO:0005524">
    <property type="term" value="F:ATP binding"/>
    <property type="evidence" value="ECO:0007669"/>
    <property type="project" value="UniProtKB-UniRule"/>
</dbReference>
<dbReference type="GO" id="GO:0005886">
    <property type="term" value="C:plasma membrane"/>
    <property type="evidence" value="ECO:0007669"/>
    <property type="project" value="TreeGrafter"/>
</dbReference>
<organism evidence="14 15">
    <name type="scientific">Parendozoicomonas haliclonae</name>
    <dbReference type="NCBI Taxonomy" id="1960125"/>
    <lineage>
        <taxon>Bacteria</taxon>
        <taxon>Pseudomonadati</taxon>
        <taxon>Pseudomonadota</taxon>
        <taxon>Gammaproteobacteria</taxon>
        <taxon>Oceanospirillales</taxon>
        <taxon>Endozoicomonadaceae</taxon>
        <taxon>Parendozoicomonas</taxon>
    </lineage>
</organism>
<dbReference type="EC" id="2.7.1.130" evidence="3 13"/>
<keyword evidence="7 13" id="KW-0808">Transferase</keyword>
<keyword evidence="15" id="KW-1185">Reference proteome</keyword>
<dbReference type="PANTHER" id="PTHR42724">
    <property type="entry name" value="TETRAACYLDISACCHARIDE 4'-KINASE"/>
    <property type="match status" value="1"/>
</dbReference>
<evidence type="ECO:0000256" key="10">
    <source>
        <dbReference type="ARBA" id="ARBA00022840"/>
    </source>
</evidence>
<dbReference type="Proteomes" id="UP000196573">
    <property type="component" value="Unassembled WGS sequence"/>
</dbReference>
<evidence type="ECO:0000256" key="8">
    <source>
        <dbReference type="ARBA" id="ARBA00022741"/>
    </source>
</evidence>
<comment type="pathway">
    <text evidence="2 13">Glycolipid biosynthesis; lipid IV(A) biosynthesis; lipid IV(A) from (3R)-3-hydroxytetradecanoyl-[acyl-carrier-protein] and UDP-N-acetyl-alpha-D-glucosamine: step 6/6.</text>
</comment>
<protein>
    <recommendedName>
        <fullName evidence="4 13">Tetraacyldisaccharide 4'-kinase</fullName>
        <ecNumber evidence="3 13">2.7.1.130</ecNumber>
    </recommendedName>
    <alternativeName>
        <fullName evidence="12 13">Lipid A 4'-kinase</fullName>
    </alternativeName>
</protein>
<dbReference type="GO" id="GO:0009029">
    <property type="term" value="F:lipid-A 4'-kinase activity"/>
    <property type="evidence" value="ECO:0007669"/>
    <property type="project" value="UniProtKB-UniRule"/>
</dbReference>
<evidence type="ECO:0000313" key="15">
    <source>
        <dbReference type="Proteomes" id="UP000196573"/>
    </source>
</evidence>
<evidence type="ECO:0000256" key="9">
    <source>
        <dbReference type="ARBA" id="ARBA00022777"/>
    </source>
</evidence>
<dbReference type="GO" id="GO:0009244">
    <property type="term" value="P:lipopolysaccharide core region biosynthetic process"/>
    <property type="evidence" value="ECO:0007669"/>
    <property type="project" value="TreeGrafter"/>
</dbReference>
<dbReference type="InterPro" id="IPR003758">
    <property type="entry name" value="LpxK"/>
</dbReference>
<dbReference type="RefSeq" id="WP_242667338.1">
    <property type="nucleotide sequence ID" value="NZ_CBCSCN010000007.1"/>
</dbReference>
<evidence type="ECO:0000256" key="12">
    <source>
        <dbReference type="ARBA" id="ARBA00029757"/>
    </source>
</evidence>
<proteinExistence type="inferred from homology"/>
<evidence type="ECO:0000256" key="6">
    <source>
        <dbReference type="ARBA" id="ARBA00022556"/>
    </source>
</evidence>
<evidence type="ECO:0000256" key="3">
    <source>
        <dbReference type="ARBA" id="ARBA00012071"/>
    </source>
</evidence>